<dbReference type="AlphaFoldDB" id="A0A8J4YFV5"/>
<dbReference type="NCBIfam" id="NF005559">
    <property type="entry name" value="PRK07231.1"/>
    <property type="match status" value="1"/>
</dbReference>
<dbReference type="PANTHER" id="PTHR43975:SF5">
    <property type="entry name" value="PUTATIVE-RELATED"/>
    <property type="match status" value="1"/>
</dbReference>
<sequence length="264" mass="27958">MAVSLGSGLKEKVALITGATSGIGLECARELAREGCFVAVSGRNTAALQEVCKMCREAGVPQDKVLSVAADLSKDEDCERLVSATLAHFGRLDVLVNSAGILTAGGIEKITMEEYDQQMNINTRSVFLLMKLALPHILETKGNIVNISSVTGLRSFPGVVAYNMSKAALDHLTRSVALEVAGRGVRVNAVNPGVIVTDIHKRGGMTEENYAKFLEHCKETHAMGRAGEAGEVARAVVFLASDNSSFITGANLPIDGGRSIMCPR</sequence>
<dbReference type="InterPro" id="IPR002347">
    <property type="entry name" value="SDR_fam"/>
</dbReference>
<dbReference type="OrthoDB" id="47007at2759"/>
<dbReference type="GO" id="GO:0006629">
    <property type="term" value="P:lipid metabolic process"/>
    <property type="evidence" value="ECO:0007669"/>
    <property type="project" value="UniProtKB-ARBA"/>
</dbReference>
<evidence type="ECO:0000256" key="1">
    <source>
        <dbReference type="ARBA" id="ARBA00023002"/>
    </source>
</evidence>
<dbReference type="InterPro" id="IPR020904">
    <property type="entry name" value="Sc_DH/Rdtase_CS"/>
</dbReference>
<dbReference type="SMART" id="SM00822">
    <property type="entry name" value="PKS_KR"/>
    <property type="match status" value="1"/>
</dbReference>
<dbReference type="PRINTS" id="PR00080">
    <property type="entry name" value="SDRFAMILY"/>
</dbReference>
<keyword evidence="4" id="KW-1185">Reference proteome</keyword>
<dbReference type="InterPro" id="IPR036291">
    <property type="entry name" value="NAD(P)-bd_dom_sf"/>
</dbReference>
<accession>A0A8J4YFV5</accession>
<evidence type="ECO:0000313" key="3">
    <source>
        <dbReference type="EMBL" id="KAG0720590.1"/>
    </source>
</evidence>
<keyword evidence="1" id="KW-0560">Oxidoreductase</keyword>
<evidence type="ECO:0000313" key="4">
    <source>
        <dbReference type="Proteomes" id="UP000770661"/>
    </source>
</evidence>
<dbReference type="SUPFAM" id="SSF51735">
    <property type="entry name" value="NAD(P)-binding Rossmann-fold domains"/>
    <property type="match status" value="1"/>
</dbReference>
<name>A0A8J4YFV5_CHIOP</name>
<organism evidence="3 4">
    <name type="scientific">Chionoecetes opilio</name>
    <name type="common">Atlantic snow crab</name>
    <name type="synonym">Cancer opilio</name>
    <dbReference type="NCBI Taxonomy" id="41210"/>
    <lineage>
        <taxon>Eukaryota</taxon>
        <taxon>Metazoa</taxon>
        <taxon>Ecdysozoa</taxon>
        <taxon>Arthropoda</taxon>
        <taxon>Crustacea</taxon>
        <taxon>Multicrustacea</taxon>
        <taxon>Malacostraca</taxon>
        <taxon>Eumalacostraca</taxon>
        <taxon>Eucarida</taxon>
        <taxon>Decapoda</taxon>
        <taxon>Pleocyemata</taxon>
        <taxon>Brachyura</taxon>
        <taxon>Eubrachyura</taxon>
        <taxon>Majoidea</taxon>
        <taxon>Majidae</taxon>
        <taxon>Chionoecetes</taxon>
    </lineage>
</organism>
<proteinExistence type="predicted"/>
<dbReference type="InterPro" id="IPR057326">
    <property type="entry name" value="KR_dom"/>
</dbReference>
<dbReference type="EMBL" id="JACEEZ010012615">
    <property type="protein sequence ID" value="KAG0720590.1"/>
    <property type="molecule type" value="Genomic_DNA"/>
</dbReference>
<dbReference type="FunFam" id="3.40.50.720:FF:000084">
    <property type="entry name" value="Short-chain dehydrogenase reductase"/>
    <property type="match status" value="1"/>
</dbReference>
<gene>
    <name evidence="3" type="primary">tsaC1_1</name>
    <name evidence="3" type="ORF">GWK47_006667</name>
</gene>
<evidence type="ECO:0000259" key="2">
    <source>
        <dbReference type="SMART" id="SM00822"/>
    </source>
</evidence>
<dbReference type="Gene3D" id="3.40.50.720">
    <property type="entry name" value="NAD(P)-binding Rossmann-like Domain"/>
    <property type="match status" value="1"/>
</dbReference>
<reference evidence="3" key="1">
    <citation type="submission" date="2020-07" db="EMBL/GenBank/DDBJ databases">
        <title>The High-quality genome of the commercially important snow crab, Chionoecetes opilio.</title>
        <authorList>
            <person name="Jeong J.-H."/>
            <person name="Ryu S."/>
        </authorList>
    </citation>
    <scope>NUCLEOTIDE SEQUENCE</scope>
    <source>
        <strain evidence="3">MADBK_172401_WGS</strain>
        <tissue evidence="3">Digestive gland</tissue>
    </source>
</reference>
<dbReference type="Proteomes" id="UP000770661">
    <property type="component" value="Unassembled WGS sequence"/>
</dbReference>
<dbReference type="PANTHER" id="PTHR43975">
    <property type="entry name" value="ZGC:101858"/>
    <property type="match status" value="1"/>
</dbReference>
<feature type="domain" description="Ketoreductase" evidence="2">
    <location>
        <begin position="12"/>
        <end position="193"/>
    </location>
</feature>
<dbReference type="PRINTS" id="PR00081">
    <property type="entry name" value="GDHRDH"/>
</dbReference>
<protein>
    <submittedName>
        <fullName evidence="3">4-formylbenzenesulfonate dehydrogenase TsaC1/TsaC2</fullName>
    </submittedName>
</protein>
<dbReference type="Pfam" id="PF13561">
    <property type="entry name" value="adh_short_C2"/>
    <property type="match status" value="1"/>
</dbReference>
<dbReference type="PROSITE" id="PS00061">
    <property type="entry name" value="ADH_SHORT"/>
    <property type="match status" value="1"/>
</dbReference>
<comment type="caution">
    <text evidence="3">The sequence shown here is derived from an EMBL/GenBank/DDBJ whole genome shotgun (WGS) entry which is preliminary data.</text>
</comment>
<dbReference type="GO" id="GO:0016491">
    <property type="term" value="F:oxidoreductase activity"/>
    <property type="evidence" value="ECO:0007669"/>
    <property type="project" value="UniProtKB-KW"/>
</dbReference>